<reference evidence="2" key="1">
    <citation type="journal article" date="2012" name="Science">
        <title>The Paleozoic origin of enzymatic lignin decomposition reconstructed from 31 fungal genomes.</title>
        <authorList>
            <person name="Floudas D."/>
            <person name="Binder M."/>
            <person name="Riley R."/>
            <person name="Barry K."/>
            <person name="Blanchette R.A."/>
            <person name="Henrissat B."/>
            <person name="Martinez A.T."/>
            <person name="Otillar R."/>
            <person name="Spatafora J.W."/>
            <person name="Yadav J.S."/>
            <person name="Aerts A."/>
            <person name="Benoit I."/>
            <person name="Boyd A."/>
            <person name="Carlson A."/>
            <person name="Copeland A."/>
            <person name="Coutinho P.M."/>
            <person name="de Vries R.P."/>
            <person name="Ferreira P."/>
            <person name="Findley K."/>
            <person name="Foster B."/>
            <person name="Gaskell J."/>
            <person name="Glotzer D."/>
            <person name="Gorecki P."/>
            <person name="Heitman J."/>
            <person name="Hesse C."/>
            <person name="Hori C."/>
            <person name="Igarashi K."/>
            <person name="Jurgens J.A."/>
            <person name="Kallen N."/>
            <person name="Kersten P."/>
            <person name="Kohler A."/>
            <person name="Kuees U."/>
            <person name="Kumar T.K.A."/>
            <person name="Kuo A."/>
            <person name="LaButti K."/>
            <person name="Larrondo L.F."/>
            <person name="Lindquist E."/>
            <person name="Ling A."/>
            <person name="Lombard V."/>
            <person name="Lucas S."/>
            <person name="Lundell T."/>
            <person name="Martin R."/>
            <person name="McLaughlin D.J."/>
            <person name="Morgenstern I."/>
            <person name="Morin E."/>
            <person name="Murat C."/>
            <person name="Nagy L.G."/>
            <person name="Nolan M."/>
            <person name="Ohm R.A."/>
            <person name="Patyshakuliyeva A."/>
            <person name="Rokas A."/>
            <person name="Ruiz-Duenas F.J."/>
            <person name="Sabat G."/>
            <person name="Salamov A."/>
            <person name="Samejima M."/>
            <person name="Schmutz J."/>
            <person name="Slot J.C."/>
            <person name="St John F."/>
            <person name="Stenlid J."/>
            <person name="Sun H."/>
            <person name="Sun S."/>
            <person name="Syed K."/>
            <person name="Tsang A."/>
            <person name="Wiebenga A."/>
            <person name="Young D."/>
            <person name="Pisabarro A."/>
            <person name="Eastwood D.C."/>
            <person name="Martin F."/>
            <person name="Cullen D."/>
            <person name="Grigoriev I.V."/>
            <person name="Hibbett D.S."/>
        </authorList>
    </citation>
    <scope>NUCLEOTIDE SEQUENCE [LARGE SCALE GENOMIC DNA]</scope>
    <source>
        <strain evidence="2">TFB10046</strain>
    </source>
</reference>
<dbReference type="EMBL" id="JH687812">
    <property type="protein sequence ID" value="EJD39545.1"/>
    <property type="molecule type" value="Genomic_DNA"/>
</dbReference>
<name>J0WXB5_AURST</name>
<dbReference type="AlphaFoldDB" id="J0WXB5"/>
<keyword evidence="2" id="KW-1185">Reference proteome</keyword>
<dbReference type="InParanoid" id="J0WXB5"/>
<sequence length="211" mass="23977">MSDDWPPPVSTVSSSKMEAMAFWCASDFIQEIGAVIIDRDTDRVLLVYDELRRMYTLPRSLKEDDEDLLAPLDGAQAKSGLRCSRLPLPRLTKRYIVPPDKNWDNLQAKTAYLPSELITDPFYVSFCTYWRKAKDVQWPDGYQLITYWFSGTIEVDNGEGLQLEPPDESQQPRYMLVSVQDALARLKNEDPAACGALSMFQAIWTVGKGLV</sequence>
<gene>
    <name evidence="1" type="ORF">AURDEDRAFT_187297</name>
</gene>
<evidence type="ECO:0000313" key="1">
    <source>
        <dbReference type="EMBL" id="EJD39545.1"/>
    </source>
</evidence>
<organism evidence="1 2">
    <name type="scientific">Auricularia subglabra (strain TFB-10046 / SS5)</name>
    <name type="common">White-rot fungus</name>
    <name type="synonym">Auricularia delicata (strain TFB10046)</name>
    <dbReference type="NCBI Taxonomy" id="717982"/>
    <lineage>
        <taxon>Eukaryota</taxon>
        <taxon>Fungi</taxon>
        <taxon>Dikarya</taxon>
        <taxon>Basidiomycota</taxon>
        <taxon>Agaricomycotina</taxon>
        <taxon>Agaricomycetes</taxon>
        <taxon>Auriculariales</taxon>
        <taxon>Auriculariaceae</taxon>
        <taxon>Auricularia</taxon>
    </lineage>
</organism>
<accession>J0WXB5</accession>
<protein>
    <submittedName>
        <fullName evidence="1">Uncharacterized protein</fullName>
    </submittedName>
</protein>
<dbReference type="KEGG" id="adl:AURDEDRAFT_187297"/>
<dbReference type="Proteomes" id="UP000006514">
    <property type="component" value="Unassembled WGS sequence"/>
</dbReference>
<proteinExistence type="predicted"/>
<evidence type="ECO:0000313" key="2">
    <source>
        <dbReference type="Proteomes" id="UP000006514"/>
    </source>
</evidence>